<protein>
    <submittedName>
        <fullName evidence="2">Uncharacterized protein</fullName>
    </submittedName>
</protein>
<name>A0A1Q5UM71_9EURO</name>
<gene>
    <name evidence="2" type="ORF">PENSUB_740</name>
</gene>
<accession>A0A1Q5UM71</accession>
<evidence type="ECO:0000313" key="3">
    <source>
        <dbReference type="Proteomes" id="UP000186955"/>
    </source>
</evidence>
<dbReference type="AlphaFoldDB" id="A0A1Q5UM71"/>
<sequence length="122" mass="13012">MSQFKDVQGRPPPPPADKRGGQGYIDGTRQARCSLMHSEAPDLVVRPLQTRHGGIKHPGTLVMGIWYWLALNLLVDHYRIAICTKIASPGSILSGPGSVLGPTYSGYVCALGVPVVGDLHGI</sequence>
<comment type="caution">
    <text evidence="2">The sequence shown here is derived from an EMBL/GenBank/DDBJ whole genome shotgun (WGS) entry which is preliminary data.</text>
</comment>
<keyword evidence="3" id="KW-1185">Reference proteome</keyword>
<organism evidence="2 3">
    <name type="scientific">Penicillium subrubescens</name>
    <dbReference type="NCBI Taxonomy" id="1316194"/>
    <lineage>
        <taxon>Eukaryota</taxon>
        <taxon>Fungi</taxon>
        <taxon>Dikarya</taxon>
        <taxon>Ascomycota</taxon>
        <taxon>Pezizomycotina</taxon>
        <taxon>Eurotiomycetes</taxon>
        <taxon>Eurotiomycetidae</taxon>
        <taxon>Eurotiales</taxon>
        <taxon>Aspergillaceae</taxon>
        <taxon>Penicillium</taxon>
    </lineage>
</organism>
<dbReference type="EMBL" id="MNBE01000128">
    <property type="protein sequence ID" value="OKP13549.1"/>
    <property type="molecule type" value="Genomic_DNA"/>
</dbReference>
<dbReference type="Proteomes" id="UP000186955">
    <property type="component" value="Unassembled WGS sequence"/>
</dbReference>
<reference evidence="2 3" key="1">
    <citation type="submission" date="2016-10" db="EMBL/GenBank/DDBJ databases">
        <title>Genome sequence of the ascomycete fungus Penicillium subrubescens.</title>
        <authorList>
            <person name="De Vries R.P."/>
            <person name="Peng M."/>
            <person name="Dilokpimol A."/>
            <person name="Hilden K."/>
            <person name="Makela M.R."/>
            <person name="Grigoriev I."/>
            <person name="Riley R."/>
            <person name="Granchi Z."/>
        </authorList>
    </citation>
    <scope>NUCLEOTIDE SEQUENCE [LARGE SCALE GENOMIC DNA]</scope>
    <source>
        <strain evidence="2 3">CBS 132785</strain>
    </source>
</reference>
<proteinExistence type="predicted"/>
<feature type="region of interest" description="Disordered" evidence="1">
    <location>
        <begin position="1"/>
        <end position="26"/>
    </location>
</feature>
<evidence type="ECO:0000313" key="2">
    <source>
        <dbReference type="EMBL" id="OKP13549.1"/>
    </source>
</evidence>
<evidence type="ECO:0000256" key="1">
    <source>
        <dbReference type="SAM" id="MobiDB-lite"/>
    </source>
</evidence>